<dbReference type="STRING" id="502025.Hoch_2459"/>
<name>D0LKE7_HALO1</name>
<keyword evidence="2" id="KW-0812">Transmembrane</keyword>
<feature type="transmembrane region" description="Helical" evidence="2">
    <location>
        <begin position="153"/>
        <end position="173"/>
    </location>
</feature>
<dbReference type="KEGG" id="hoh:Hoch_2459"/>
<keyword evidence="4" id="KW-1185">Reference proteome</keyword>
<dbReference type="EMBL" id="CP001804">
    <property type="protein sequence ID" value="ACY14995.1"/>
    <property type="molecule type" value="Genomic_DNA"/>
</dbReference>
<keyword evidence="2" id="KW-1133">Transmembrane helix</keyword>
<feature type="transmembrane region" description="Helical" evidence="2">
    <location>
        <begin position="126"/>
        <end position="147"/>
    </location>
</feature>
<feature type="compositionally biased region" description="Low complexity" evidence="1">
    <location>
        <begin position="512"/>
        <end position="523"/>
    </location>
</feature>
<dbReference type="HOGENOM" id="CLU_447437_0_0_7"/>
<protein>
    <submittedName>
        <fullName evidence="3">Uncharacterized protein</fullName>
    </submittedName>
</protein>
<dbReference type="AlphaFoldDB" id="D0LKE7"/>
<feature type="compositionally biased region" description="Low complexity" evidence="1">
    <location>
        <begin position="493"/>
        <end position="502"/>
    </location>
</feature>
<dbReference type="RefSeq" id="WP_012827603.1">
    <property type="nucleotide sequence ID" value="NC_013440.1"/>
</dbReference>
<dbReference type="Proteomes" id="UP000001880">
    <property type="component" value="Chromosome"/>
</dbReference>
<evidence type="ECO:0000256" key="2">
    <source>
        <dbReference type="SAM" id="Phobius"/>
    </source>
</evidence>
<feature type="compositionally biased region" description="Basic and acidic residues" evidence="1">
    <location>
        <begin position="466"/>
        <end position="478"/>
    </location>
</feature>
<feature type="region of interest" description="Disordered" evidence="1">
    <location>
        <begin position="466"/>
        <end position="610"/>
    </location>
</feature>
<organism evidence="3 4">
    <name type="scientific">Haliangium ochraceum (strain DSM 14365 / JCM 11303 / SMP-2)</name>
    <dbReference type="NCBI Taxonomy" id="502025"/>
    <lineage>
        <taxon>Bacteria</taxon>
        <taxon>Pseudomonadati</taxon>
        <taxon>Myxococcota</taxon>
        <taxon>Polyangia</taxon>
        <taxon>Haliangiales</taxon>
        <taxon>Kofleriaceae</taxon>
        <taxon>Haliangium</taxon>
    </lineage>
</organism>
<feature type="region of interest" description="Disordered" evidence="1">
    <location>
        <begin position="298"/>
        <end position="329"/>
    </location>
</feature>
<keyword evidence="2" id="KW-0472">Membrane</keyword>
<proteinExistence type="predicted"/>
<sequence length="610" mass="65120">MNRRPVFQGEAIEGMRGLASLTEPGDDEPVGAIVDLAVMGARGDGKTQFIVHAIRTLRAYAPPLTGAEQRFHRDILDVVMNAHAPRPEATPPGVVPHYVFRIRPPSLLSQLDLGGRLSLYRRTAGLTWHWLLAALNALALGALLGALRGGMDGVSYAAAGLALAAGVLGGLWVSRRRFLRRGAIEIVFWDVAGEHVYRGSAADYYGFLGALAAQRRERATRSRAYAFAPVLLCNPVALGTRPRGSSYTRLRKLLPMFASLGDRLPRALVAINRFSVVDWICPPESDRDELVAIAPRPRAPDELAEAGPDAETGAAPGTGADVTGEDAPIDARERLPVVRRDVVRAHCLDAEDGRDGEMDLSYLRYDAGMQCELSERAWSSWDALDDDLRATWAPPAEDEPARLVDYVYEDGPGAFEGEAQHVFLGWLARLAFHPLSYGGAGRAPVQAGPAAELDAVSEPDFAGADERWTRGSREHEFGDAFGDEPGPRAWGRNALAPAAGADADADADAEIDANSNAGPNADAGGDDDEPILLSPRARRARARSDSRPGRAMSASGLEDFARGALSNRLDSEAPSAEEQAAGAQAMSDKSPREKKSDTLPLSGGFGSSGT</sequence>
<evidence type="ECO:0000313" key="3">
    <source>
        <dbReference type="EMBL" id="ACY14995.1"/>
    </source>
</evidence>
<evidence type="ECO:0000256" key="1">
    <source>
        <dbReference type="SAM" id="MobiDB-lite"/>
    </source>
</evidence>
<evidence type="ECO:0000313" key="4">
    <source>
        <dbReference type="Proteomes" id="UP000001880"/>
    </source>
</evidence>
<reference evidence="3 4" key="1">
    <citation type="journal article" date="2010" name="Stand. Genomic Sci.">
        <title>Complete genome sequence of Haliangium ochraceum type strain (SMP-2).</title>
        <authorList>
            <consortium name="US DOE Joint Genome Institute (JGI-PGF)"/>
            <person name="Ivanova N."/>
            <person name="Daum C."/>
            <person name="Lang E."/>
            <person name="Abt B."/>
            <person name="Kopitz M."/>
            <person name="Saunders E."/>
            <person name="Lapidus A."/>
            <person name="Lucas S."/>
            <person name="Glavina Del Rio T."/>
            <person name="Nolan M."/>
            <person name="Tice H."/>
            <person name="Copeland A."/>
            <person name="Cheng J.F."/>
            <person name="Chen F."/>
            <person name="Bruce D."/>
            <person name="Goodwin L."/>
            <person name="Pitluck S."/>
            <person name="Mavromatis K."/>
            <person name="Pati A."/>
            <person name="Mikhailova N."/>
            <person name="Chen A."/>
            <person name="Palaniappan K."/>
            <person name="Land M."/>
            <person name="Hauser L."/>
            <person name="Chang Y.J."/>
            <person name="Jeffries C.D."/>
            <person name="Detter J.C."/>
            <person name="Brettin T."/>
            <person name="Rohde M."/>
            <person name="Goker M."/>
            <person name="Bristow J."/>
            <person name="Markowitz V."/>
            <person name="Eisen J.A."/>
            <person name="Hugenholtz P."/>
            <person name="Kyrpides N.C."/>
            <person name="Klenk H.P."/>
        </authorList>
    </citation>
    <scope>NUCLEOTIDE SEQUENCE [LARGE SCALE GENOMIC DNA]</scope>
    <source>
        <strain evidence="4">DSM 14365 / CIP 107738 / JCM 11303 / AJ 13395 / SMP-2</strain>
    </source>
</reference>
<accession>D0LKE7</accession>
<gene>
    <name evidence="3" type="ordered locus">Hoch_2459</name>
</gene>